<keyword evidence="1" id="KW-1133">Transmembrane helix</keyword>
<organism evidence="2 3">
    <name type="scientific">Enterococcus gallinarum</name>
    <dbReference type="NCBI Taxonomy" id="1353"/>
    <lineage>
        <taxon>Bacteria</taxon>
        <taxon>Bacillati</taxon>
        <taxon>Bacillota</taxon>
        <taxon>Bacilli</taxon>
        <taxon>Lactobacillales</taxon>
        <taxon>Enterococcaceae</taxon>
        <taxon>Enterococcus</taxon>
    </lineage>
</organism>
<keyword evidence="1" id="KW-0472">Membrane</keyword>
<dbReference type="AlphaFoldDB" id="A0A6I4XRB9"/>
<feature type="transmembrane region" description="Helical" evidence="1">
    <location>
        <begin position="110"/>
        <end position="126"/>
    </location>
</feature>
<dbReference type="EMBL" id="WVTI01000005">
    <property type="protein sequence ID" value="MXS26028.1"/>
    <property type="molecule type" value="Genomic_DNA"/>
</dbReference>
<reference evidence="2 3" key="1">
    <citation type="submission" date="2019-04" db="EMBL/GenBank/DDBJ databases">
        <title>Step-wise assembly of the neonatal virome modulated by breast feeding.</title>
        <authorList>
            <person name="Liang G."/>
            <person name="Bushman F."/>
        </authorList>
    </citation>
    <scope>NUCLEOTIDE SEQUENCE [LARGE SCALE GENOMIC DNA]</scope>
    <source>
        <strain evidence="2 3">E3404</strain>
    </source>
</reference>
<dbReference type="Proteomes" id="UP000439965">
    <property type="component" value="Unassembled WGS sequence"/>
</dbReference>
<gene>
    <name evidence="2" type="ORF">GTI89_08155</name>
</gene>
<accession>A0A6I4XRB9</accession>
<keyword evidence="1" id="KW-0812">Transmembrane</keyword>
<evidence type="ECO:0000313" key="2">
    <source>
        <dbReference type="EMBL" id="MXS26028.1"/>
    </source>
</evidence>
<evidence type="ECO:0000256" key="1">
    <source>
        <dbReference type="SAM" id="Phobius"/>
    </source>
</evidence>
<name>A0A6I4XRB9_ENTGA</name>
<feature type="transmembrane region" description="Helical" evidence="1">
    <location>
        <begin position="85"/>
        <end position="104"/>
    </location>
</feature>
<protein>
    <submittedName>
        <fullName evidence="2">Uncharacterized protein</fullName>
    </submittedName>
</protein>
<proteinExistence type="predicted"/>
<evidence type="ECO:0000313" key="3">
    <source>
        <dbReference type="Proteomes" id="UP000439965"/>
    </source>
</evidence>
<dbReference type="RefSeq" id="WP_160805966.1">
    <property type="nucleotide sequence ID" value="NZ_WVTI01000005.1"/>
</dbReference>
<comment type="caution">
    <text evidence="2">The sequence shown here is derived from an EMBL/GenBank/DDBJ whole genome shotgun (WGS) entry which is preliminary data.</text>
</comment>
<sequence>MLKKFRPKNNAQYCLSEILFDFYTKKNQSGVVKDILYTHVKQARTKAELVELIDRVAEEDAFILRFWSTRFSNTEKELLTSYDKMSYSMSALSIILAMLALTFEIKSPEFTLPVFLLLVLIAGYYLRIPFNKEKDKYLTVIYLLDEALRKKEQNKDQ</sequence>